<name>A0A1X0XI44_MYCSI</name>
<dbReference type="EMBL" id="MZZM01000046">
    <property type="protein sequence ID" value="ORJ52561.1"/>
    <property type="molecule type" value="Genomic_DNA"/>
</dbReference>
<keyword evidence="2" id="KW-1185">Reference proteome</keyword>
<dbReference type="InterPro" id="IPR032801">
    <property type="entry name" value="PXL2A/B/C"/>
</dbReference>
<proteinExistence type="predicted"/>
<dbReference type="InterPro" id="IPR036249">
    <property type="entry name" value="Thioredoxin-like_sf"/>
</dbReference>
<dbReference type="Gene3D" id="3.40.30.10">
    <property type="entry name" value="Glutaredoxin"/>
    <property type="match status" value="1"/>
</dbReference>
<dbReference type="SUPFAM" id="SSF52833">
    <property type="entry name" value="Thioredoxin-like"/>
    <property type="match status" value="1"/>
</dbReference>
<gene>
    <name evidence="1" type="ORF">B5M45_30690</name>
</gene>
<dbReference type="Pfam" id="PF13911">
    <property type="entry name" value="AhpC-TSA_2"/>
    <property type="match status" value="1"/>
</dbReference>
<reference evidence="1 2" key="1">
    <citation type="submission" date="2017-03" db="EMBL/GenBank/DDBJ databases">
        <title>Genomic insights into Mycobacterium simiae human colonization.</title>
        <authorList>
            <person name="Steffani J.L."/>
            <person name="Brunck M.E."/>
            <person name="Cruz E."/>
            <person name="Montiel R."/>
            <person name="Barona F."/>
        </authorList>
    </citation>
    <scope>NUCLEOTIDE SEQUENCE [LARGE SCALE GENOMIC DNA]</scope>
    <source>
        <strain evidence="1 2">MsiGto</strain>
    </source>
</reference>
<comment type="caution">
    <text evidence="1">The sequence shown here is derived from an EMBL/GenBank/DDBJ whole genome shotgun (WGS) entry which is preliminary data.</text>
</comment>
<dbReference type="RefSeq" id="WP_084954144.1">
    <property type="nucleotide sequence ID" value="NZ_MZZM01000046.1"/>
</dbReference>
<dbReference type="CDD" id="cd02970">
    <property type="entry name" value="PRX_like2"/>
    <property type="match status" value="1"/>
</dbReference>
<organism evidence="1 2">
    <name type="scientific">Mycobacterium simiae</name>
    <name type="common">Mycobacterium habana</name>
    <dbReference type="NCBI Taxonomy" id="1784"/>
    <lineage>
        <taxon>Bacteria</taxon>
        <taxon>Bacillati</taxon>
        <taxon>Actinomycetota</taxon>
        <taxon>Actinomycetes</taxon>
        <taxon>Mycobacteriales</taxon>
        <taxon>Mycobacteriaceae</taxon>
        <taxon>Mycobacterium</taxon>
        <taxon>Mycobacterium simiae complex</taxon>
    </lineage>
</organism>
<protein>
    <submittedName>
        <fullName evidence="1">Uncharacterized protein</fullName>
    </submittedName>
</protein>
<evidence type="ECO:0000313" key="2">
    <source>
        <dbReference type="Proteomes" id="UP000193040"/>
    </source>
</evidence>
<dbReference type="AlphaFoldDB" id="A0A1X0XI44"/>
<accession>A0A1X0XI44</accession>
<sequence length="176" mass="18851">MKTGDRVKPRTLATIDGSRVTIPAADGLVHLQFRRFAGCPICSLHMHEVAHRVSDIADAGVTEVVVFHSAADALRRYQADLPFAVVADPERALYDEFGVGNSVRGVLNRNVARAVGRGMLQIRSARQAAGSLGLTENHLSMPADFLIAADGALVAHKYGAHADDQWSVDELLALAS</sequence>
<evidence type="ECO:0000313" key="1">
    <source>
        <dbReference type="EMBL" id="ORJ52561.1"/>
    </source>
</evidence>
<dbReference type="Proteomes" id="UP000193040">
    <property type="component" value="Unassembled WGS sequence"/>
</dbReference>